<evidence type="ECO:0000313" key="3">
    <source>
        <dbReference type="EMBL" id="KAK4778634.1"/>
    </source>
</evidence>
<keyword evidence="4" id="KW-1185">Reference proteome</keyword>
<evidence type="ECO:0000259" key="1">
    <source>
        <dbReference type="Pfam" id="PF18511"/>
    </source>
</evidence>
<dbReference type="Proteomes" id="UP001346149">
    <property type="component" value="Unassembled WGS sequence"/>
</dbReference>
<dbReference type="InterPro" id="IPR041101">
    <property type="entry name" value="Transp_inhibit"/>
</dbReference>
<name>A0AAN7L6T2_TRANT</name>
<dbReference type="AlphaFoldDB" id="A0AAN7L6T2"/>
<dbReference type="GO" id="GO:0019005">
    <property type="term" value="C:SCF ubiquitin ligase complex"/>
    <property type="evidence" value="ECO:0007669"/>
    <property type="project" value="TreeGrafter"/>
</dbReference>
<dbReference type="InterPro" id="IPR036047">
    <property type="entry name" value="F-box-like_dom_sf"/>
</dbReference>
<dbReference type="SUPFAM" id="SSF81383">
    <property type="entry name" value="F-box domain"/>
    <property type="match status" value="1"/>
</dbReference>
<dbReference type="Pfam" id="PF18791">
    <property type="entry name" value="Transp_inhibit"/>
    <property type="match status" value="1"/>
</dbReference>
<evidence type="ECO:0000313" key="4">
    <source>
        <dbReference type="Proteomes" id="UP001346149"/>
    </source>
</evidence>
<proteinExistence type="predicted"/>
<dbReference type="Pfam" id="PF18511">
    <property type="entry name" value="F-box_5"/>
    <property type="match status" value="1"/>
</dbReference>
<protein>
    <recommendedName>
        <fullName evidence="5">F-box domain-containing protein</fullName>
    </recommendedName>
</protein>
<gene>
    <name evidence="3" type="ORF">SAY86_006162</name>
</gene>
<dbReference type="Gene3D" id="3.80.10.10">
    <property type="entry name" value="Ribonuclease Inhibitor"/>
    <property type="match status" value="2"/>
</dbReference>
<comment type="caution">
    <text evidence="3">The sequence shown here is derived from an EMBL/GenBank/DDBJ whole genome shotgun (WGS) entry which is preliminary data.</text>
</comment>
<feature type="domain" description="COI1 F-box" evidence="1">
    <location>
        <begin position="4"/>
        <end position="41"/>
    </location>
</feature>
<dbReference type="InterPro" id="IPR032675">
    <property type="entry name" value="LRR_dom_sf"/>
</dbReference>
<dbReference type="PANTHER" id="PTHR16134">
    <property type="entry name" value="F-BOX/TPR REPEAT PROTEIN POF3"/>
    <property type="match status" value="1"/>
</dbReference>
<feature type="domain" description="Transport inhibitor response 1" evidence="2">
    <location>
        <begin position="61"/>
        <end position="107"/>
    </location>
</feature>
<dbReference type="CDD" id="cd22159">
    <property type="entry name" value="F-box_AtTIR1-like"/>
    <property type="match status" value="1"/>
</dbReference>
<dbReference type="Gene3D" id="1.20.1280.50">
    <property type="match status" value="1"/>
</dbReference>
<dbReference type="FunFam" id="1.20.1280.50:FF:000006">
    <property type="entry name" value="Transport inhibitor response 1"/>
    <property type="match status" value="1"/>
</dbReference>
<dbReference type="InterPro" id="IPR041567">
    <property type="entry name" value="COI1_F-box"/>
</dbReference>
<evidence type="ECO:0008006" key="5">
    <source>
        <dbReference type="Google" id="ProtNLM"/>
    </source>
</evidence>
<reference evidence="3 4" key="1">
    <citation type="journal article" date="2023" name="Hortic Res">
        <title>Pangenome of water caltrop reveals structural variations and asymmetric subgenome divergence after allopolyploidization.</title>
        <authorList>
            <person name="Zhang X."/>
            <person name="Chen Y."/>
            <person name="Wang L."/>
            <person name="Yuan Y."/>
            <person name="Fang M."/>
            <person name="Shi L."/>
            <person name="Lu R."/>
            <person name="Comes H.P."/>
            <person name="Ma Y."/>
            <person name="Chen Y."/>
            <person name="Huang G."/>
            <person name="Zhou Y."/>
            <person name="Zheng Z."/>
            <person name="Qiu Y."/>
        </authorList>
    </citation>
    <scope>NUCLEOTIDE SEQUENCE [LARGE SCALE GENOMIC DNA]</scope>
    <source>
        <strain evidence="3">F231</strain>
    </source>
</reference>
<sequence length="281" mass="31695">MNYFPDEVVENVFDYVTSHHDRNSISLVCKSWHRIERLSRQRVFIGNCYSISPEKVIERFPSLRSISLKGKPHFADFNLVPYDWGGHVYPWIVALAKSKVSLEALRLKRMVVSDESLELISRSFANFKSLVLVSCEGFTTNGLKSVAANCRLLRELDLQENEVEDHRIQWLNHFPESSTSLILDCIGDKGLEVVVSSCKDLQELRVFPSDPFGAGNTVVTEEGLVVISISCKKLMTNAALIMVAMNCPNFVRFRLCNADPTKADPVTQQPLDEGFGDRPVL</sequence>
<organism evidence="3 4">
    <name type="scientific">Trapa natans</name>
    <name type="common">Water chestnut</name>
    <dbReference type="NCBI Taxonomy" id="22666"/>
    <lineage>
        <taxon>Eukaryota</taxon>
        <taxon>Viridiplantae</taxon>
        <taxon>Streptophyta</taxon>
        <taxon>Embryophyta</taxon>
        <taxon>Tracheophyta</taxon>
        <taxon>Spermatophyta</taxon>
        <taxon>Magnoliopsida</taxon>
        <taxon>eudicotyledons</taxon>
        <taxon>Gunneridae</taxon>
        <taxon>Pentapetalae</taxon>
        <taxon>rosids</taxon>
        <taxon>malvids</taxon>
        <taxon>Myrtales</taxon>
        <taxon>Lythraceae</taxon>
        <taxon>Trapa</taxon>
    </lineage>
</organism>
<dbReference type="PANTHER" id="PTHR16134:SF45">
    <property type="entry name" value="PROTEIN AUXIN SIGNALING F-BOX 3"/>
    <property type="match status" value="1"/>
</dbReference>
<evidence type="ECO:0000259" key="2">
    <source>
        <dbReference type="Pfam" id="PF18791"/>
    </source>
</evidence>
<dbReference type="GO" id="GO:0031146">
    <property type="term" value="P:SCF-dependent proteasomal ubiquitin-dependent protein catabolic process"/>
    <property type="evidence" value="ECO:0007669"/>
    <property type="project" value="TreeGrafter"/>
</dbReference>
<dbReference type="SUPFAM" id="SSF52047">
    <property type="entry name" value="RNI-like"/>
    <property type="match status" value="1"/>
</dbReference>
<dbReference type="EMBL" id="JAXQNO010000017">
    <property type="protein sequence ID" value="KAK4778634.1"/>
    <property type="molecule type" value="Genomic_DNA"/>
</dbReference>
<accession>A0AAN7L6T2</accession>